<feature type="compositionally biased region" description="Pro residues" evidence="1">
    <location>
        <begin position="77"/>
        <end position="86"/>
    </location>
</feature>
<dbReference type="InterPro" id="IPR002625">
    <property type="entry name" value="Smr_dom"/>
</dbReference>
<reference evidence="3 4" key="1">
    <citation type="submission" date="2018-02" db="EMBL/GenBank/DDBJ databases">
        <title>Genome sequence of Desulfovibrio carbinolicus DSM 3852.</title>
        <authorList>
            <person name="Wilbanks E."/>
            <person name="Skennerton C.T."/>
            <person name="Orphan V.J."/>
        </authorList>
    </citation>
    <scope>NUCLEOTIDE SEQUENCE [LARGE SCALE GENOMIC DNA]</scope>
    <source>
        <strain evidence="3 4">DSM 3852</strain>
    </source>
</reference>
<dbReference type="SUPFAM" id="SSF160443">
    <property type="entry name" value="SMR domain-like"/>
    <property type="match status" value="1"/>
</dbReference>
<dbReference type="EMBL" id="CP026538">
    <property type="protein sequence ID" value="QAZ66961.1"/>
    <property type="molecule type" value="Genomic_DNA"/>
</dbReference>
<keyword evidence="4" id="KW-1185">Reference proteome</keyword>
<dbReference type="PROSITE" id="PS50828">
    <property type="entry name" value="SMR"/>
    <property type="match status" value="1"/>
</dbReference>
<dbReference type="Proteomes" id="UP000293296">
    <property type="component" value="Chromosome"/>
</dbReference>
<evidence type="ECO:0000313" key="4">
    <source>
        <dbReference type="Proteomes" id="UP000293296"/>
    </source>
</evidence>
<dbReference type="GO" id="GO:0004520">
    <property type="term" value="F:DNA endonuclease activity"/>
    <property type="evidence" value="ECO:0007669"/>
    <property type="project" value="TreeGrafter"/>
</dbReference>
<dbReference type="Gene3D" id="3.30.1370.110">
    <property type="match status" value="1"/>
</dbReference>
<evidence type="ECO:0000313" key="3">
    <source>
        <dbReference type="EMBL" id="QAZ66961.1"/>
    </source>
</evidence>
<evidence type="ECO:0000256" key="1">
    <source>
        <dbReference type="SAM" id="MobiDB-lite"/>
    </source>
</evidence>
<dbReference type="KEGG" id="dcb:C3Y92_06815"/>
<name>A0A4P6HII4_9BACT</name>
<sequence>MSKKDDPNAFRPFADSLKGVKVARKKDLPPAVSKAVAAAAAKPAEPKEIDESDFLRAMSGVAKLDREKIGGRDVRPVAPPPAPPSPADEEQNALTALRDLVDGKVEFTLEYSDEYVQGFITDLDPKIYRQLRAGQFSPEAHLDLHGFTADQAKLTLFHFMREQYLAGKRCLLLIPGRGANSPGGLPVLKEELKSWLTHDPLKRVVLAFTTALPRHGGAGALYVLMRKYKKTKGKVRFEKDWPDFG</sequence>
<organism evidence="3 4">
    <name type="scientific">Solidesulfovibrio carbinolicus</name>
    <dbReference type="NCBI Taxonomy" id="296842"/>
    <lineage>
        <taxon>Bacteria</taxon>
        <taxon>Pseudomonadati</taxon>
        <taxon>Thermodesulfobacteriota</taxon>
        <taxon>Desulfovibrionia</taxon>
        <taxon>Desulfovibrionales</taxon>
        <taxon>Desulfovibrionaceae</taxon>
        <taxon>Solidesulfovibrio</taxon>
    </lineage>
</organism>
<accession>A0A4P6HII4</accession>
<protein>
    <submittedName>
        <fullName evidence="3">DNA mismatch repair protein MutS</fullName>
    </submittedName>
</protein>
<dbReference type="OrthoDB" id="9808881at2"/>
<dbReference type="AlphaFoldDB" id="A0A4P6HII4"/>
<dbReference type="Pfam" id="PF01713">
    <property type="entry name" value="Smr"/>
    <property type="match status" value="1"/>
</dbReference>
<dbReference type="PANTHER" id="PTHR35562">
    <property type="entry name" value="DNA ENDONUCLEASE SMRA-RELATED"/>
    <property type="match status" value="1"/>
</dbReference>
<evidence type="ECO:0000259" key="2">
    <source>
        <dbReference type="PROSITE" id="PS50828"/>
    </source>
</evidence>
<gene>
    <name evidence="3" type="ORF">C3Y92_06815</name>
</gene>
<dbReference type="PANTHER" id="PTHR35562:SF2">
    <property type="entry name" value="DNA ENDONUCLEASE SMRA-RELATED"/>
    <property type="match status" value="1"/>
</dbReference>
<dbReference type="RefSeq" id="WP_129351038.1">
    <property type="nucleotide sequence ID" value="NZ_CP026538.1"/>
</dbReference>
<feature type="region of interest" description="Disordered" evidence="1">
    <location>
        <begin position="68"/>
        <end position="90"/>
    </location>
</feature>
<feature type="domain" description="Smr" evidence="2">
    <location>
        <begin position="142"/>
        <end position="226"/>
    </location>
</feature>
<dbReference type="InterPro" id="IPR036063">
    <property type="entry name" value="Smr_dom_sf"/>
</dbReference>
<dbReference type="SMART" id="SM00463">
    <property type="entry name" value="SMR"/>
    <property type="match status" value="1"/>
</dbReference>
<proteinExistence type="predicted"/>